<dbReference type="Proteomes" id="UP000269708">
    <property type="component" value="Unassembled WGS sequence"/>
</dbReference>
<dbReference type="RefSeq" id="WP_123770365.1">
    <property type="nucleotide sequence ID" value="NZ_RKQN01000002.1"/>
</dbReference>
<dbReference type="SUPFAM" id="SSF55729">
    <property type="entry name" value="Acyl-CoA N-acyltransferases (Nat)"/>
    <property type="match status" value="1"/>
</dbReference>
<dbReference type="CDD" id="cd04301">
    <property type="entry name" value="NAT_SF"/>
    <property type="match status" value="1"/>
</dbReference>
<organism evidence="2 3">
    <name type="scientific">Vulcaniibacterium tengchongense</name>
    <dbReference type="NCBI Taxonomy" id="1273429"/>
    <lineage>
        <taxon>Bacteria</taxon>
        <taxon>Pseudomonadati</taxon>
        <taxon>Pseudomonadota</taxon>
        <taxon>Gammaproteobacteria</taxon>
        <taxon>Lysobacterales</taxon>
        <taxon>Lysobacteraceae</taxon>
        <taxon>Vulcaniibacterium</taxon>
    </lineage>
</organism>
<comment type="caution">
    <text evidence="2">The sequence shown here is derived from an EMBL/GenBank/DDBJ whole genome shotgun (WGS) entry which is preliminary data.</text>
</comment>
<dbReference type="InterPro" id="IPR000182">
    <property type="entry name" value="GNAT_dom"/>
</dbReference>
<dbReference type="Gene3D" id="3.40.630.30">
    <property type="match status" value="1"/>
</dbReference>
<name>A0A3N4VEJ4_9GAMM</name>
<dbReference type="PROSITE" id="PS51186">
    <property type="entry name" value="GNAT"/>
    <property type="match status" value="1"/>
</dbReference>
<dbReference type="Pfam" id="PF00583">
    <property type="entry name" value="Acetyltransf_1"/>
    <property type="match status" value="1"/>
</dbReference>
<keyword evidence="2" id="KW-0808">Transferase</keyword>
<feature type="domain" description="N-acetyltransferase" evidence="1">
    <location>
        <begin position="4"/>
        <end position="160"/>
    </location>
</feature>
<dbReference type="EMBL" id="RKQN01000002">
    <property type="protein sequence ID" value="RPE80223.1"/>
    <property type="molecule type" value="Genomic_DNA"/>
</dbReference>
<evidence type="ECO:0000313" key="3">
    <source>
        <dbReference type="Proteomes" id="UP000269708"/>
    </source>
</evidence>
<evidence type="ECO:0000313" key="2">
    <source>
        <dbReference type="EMBL" id="RPE80223.1"/>
    </source>
</evidence>
<protein>
    <submittedName>
        <fullName evidence="2">Acetyltransferase (GNAT) family protein</fullName>
    </submittedName>
</protein>
<dbReference type="GO" id="GO:0016747">
    <property type="term" value="F:acyltransferase activity, transferring groups other than amino-acyl groups"/>
    <property type="evidence" value="ECO:0007669"/>
    <property type="project" value="InterPro"/>
</dbReference>
<proteinExistence type="predicted"/>
<dbReference type="AlphaFoldDB" id="A0A3N4VEJ4"/>
<dbReference type="InterPro" id="IPR016181">
    <property type="entry name" value="Acyl_CoA_acyltransferase"/>
</dbReference>
<keyword evidence="3" id="KW-1185">Reference proteome</keyword>
<reference evidence="2 3" key="1">
    <citation type="submission" date="2018-11" db="EMBL/GenBank/DDBJ databases">
        <title>Genomic Encyclopedia of Type Strains, Phase IV (KMG-IV): sequencing the most valuable type-strain genomes for metagenomic binning, comparative biology and taxonomic classification.</title>
        <authorList>
            <person name="Goeker M."/>
        </authorList>
    </citation>
    <scope>NUCLEOTIDE SEQUENCE [LARGE SCALE GENOMIC DNA]</scope>
    <source>
        <strain evidence="2 3">DSM 25623</strain>
    </source>
</reference>
<sequence>MGTLRIRDAHAHDLELLAAWARAMAWETERKRLDPACVRAGVAAAIADPAKARYLVASEQATLAGRETVAVPVGTLRLTREWSDGRNGEWWWIRSAYVPPGHRRRGVFAALYRHVEAQARASPGVVGLRLYAERHDAAAQRACAALGMQDAGYAIFETAF</sequence>
<gene>
    <name evidence="2" type="ORF">EDC50_2055</name>
</gene>
<evidence type="ECO:0000259" key="1">
    <source>
        <dbReference type="PROSITE" id="PS51186"/>
    </source>
</evidence>
<dbReference type="OrthoDB" id="9805924at2"/>
<accession>A0A3N4VEJ4</accession>